<evidence type="ECO:0000313" key="1">
    <source>
        <dbReference type="EMBL" id="MPM57788.1"/>
    </source>
</evidence>
<protein>
    <submittedName>
        <fullName evidence="1">Uncharacterized protein</fullName>
    </submittedName>
</protein>
<accession>A0A645AYF0</accession>
<comment type="caution">
    <text evidence="1">The sequence shown here is derived from an EMBL/GenBank/DDBJ whole genome shotgun (WGS) entry which is preliminary data.</text>
</comment>
<reference evidence="1" key="1">
    <citation type="submission" date="2019-08" db="EMBL/GenBank/DDBJ databases">
        <authorList>
            <person name="Kucharzyk K."/>
            <person name="Murdoch R.W."/>
            <person name="Higgins S."/>
            <person name="Loffler F."/>
        </authorList>
    </citation>
    <scope>NUCLEOTIDE SEQUENCE</scope>
</reference>
<gene>
    <name evidence="1" type="ORF">SDC9_104611</name>
</gene>
<proteinExistence type="predicted"/>
<sequence length="120" mass="13893">MGASNTGSFSAVRLSARSPIRQQEYQQYSIATRELFNDFLMSLDSLEEVQAIARKEAQKYTSGKNNDLERATQDVKDYSSHVKTNALQLAQEFGYSTSKFMWTYWYDKDSSFNEVKVDFR</sequence>
<name>A0A645AYF0_9ZZZZ</name>
<dbReference type="AlphaFoldDB" id="A0A645AYF0"/>
<dbReference type="EMBL" id="VSSQ01016444">
    <property type="protein sequence ID" value="MPM57788.1"/>
    <property type="molecule type" value="Genomic_DNA"/>
</dbReference>
<organism evidence="1">
    <name type="scientific">bioreactor metagenome</name>
    <dbReference type="NCBI Taxonomy" id="1076179"/>
    <lineage>
        <taxon>unclassified sequences</taxon>
        <taxon>metagenomes</taxon>
        <taxon>ecological metagenomes</taxon>
    </lineage>
</organism>